<organism evidence="1 2">
    <name type="scientific">Candidatus Neomicrothrix parvicella RN1</name>
    <dbReference type="NCBI Taxonomy" id="1229780"/>
    <lineage>
        <taxon>Bacteria</taxon>
        <taxon>Bacillati</taxon>
        <taxon>Actinomycetota</taxon>
        <taxon>Acidimicrobiia</taxon>
        <taxon>Acidimicrobiales</taxon>
        <taxon>Microthrixaceae</taxon>
        <taxon>Candidatus Neomicrothrix</taxon>
    </lineage>
</organism>
<dbReference type="AlphaFoldDB" id="R4Z0J8"/>
<evidence type="ECO:0008006" key="3">
    <source>
        <dbReference type="Google" id="ProtNLM"/>
    </source>
</evidence>
<evidence type="ECO:0000313" key="1">
    <source>
        <dbReference type="EMBL" id="CCM64243.1"/>
    </source>
</evidence>
<sequence>MPDISVQHLLNRAEKSQPSRAGAPRQADLRRGFSDAYYALFHRLTQAVAQQALRKVDPAAAQRFRRTPSHSTIKATCQKLPAGKGLHPQPLSNQAMKSQAVRSVAQAFVDLQEQRHSADYDHADAFDAKRLAEALETSKRAIKAIDSNKSDAAMCAFLSLLALKSDWASS</sequence>
<evidence type="ECO:0000313" key="2">
    <source>
        <dbReference type="Proteomes" id="UP000018291"/>
    </source>
</evidence>
<dbReference type="RefSeq" id="WP_012228015.1">
    <property type="nucleotide sequence ID" value="NZ_HG422565.1"/>
</dbReference>
<dbReference type="Proteomes" id="UP000018291">
    <property type="component" value="Unassembled WGS sequence"/>
</dbReference>
<reference evidence="1 2" key="1">
    <citation type="journal article" date="2013" name="ISME J.">
        <title>Metabolic model for the filamentous 'Candidatus Microthrix parvicella' based on genomic and metagenomic analyses.</title>
        <authorList>
            <person name="Jon McIlroy S."/>
            <person name="Kristiansen R."/>
            <person name="Albertsen M."/>
            <person name="Michael Karst S."/>
            <person name="Rossetti S."/>
            <person name="Lund Nielsen J."/>
            <person name="Tandoi V."/>
            <person name="James Seviour R."/>
            <person name="Nielsen P.H."/>
        </authorList>
    </citation>
    <scope>NUCLEOTIDE SEQUENCE [LARGE SCALE GENOMIC DNA]</scope>
    <source>
        <strain evidence="1 2">RN1</strain>
    </source>
</reference>
<dbReference type="Gene3D" id="1.20.120.330">
    <property type="entry name" value="Nucleotidyltransferases domain 2"/>
    <property type="match status" value="1"/>
</dbReference>
<gene>
    <name evidence="1" type="ORF">BN381_350103</name>
</gene>
<name>R4Z0J8_9ACTN</name>
<protein>
    <recommendedName>
        <fullName evidence="3">HEPN domain-containing protein</fullName>
    </recommendedName>
</protein>
<dbReference type="OrthoDB" id="7845978at2"/>
<dbReference type="EMBL" id="CANL01000029">
    <property type="protein sequence ID" value="CCM64243.1"/>
    <property type="molecule type" value="Genomic_DNA"/>
</dbReference>
<comment type="caution">
    <text evidence="1">The sequence shown here is derived from an EMBL/GenBank/DDBJ whole genome shotgun (WGS) entry which is preliminary data.</text>
</comment>
<dbReference type="HOGENOM" id="CLU_134986_0_0_11"/>
<accession>R4Z0J8</accession>
<keyword evidence="2" id="KW-1185">Reference proteome</keyword>
<dbReference type="STRING" id="1229780.BN381_350103"/>
<proteinExistence type="predicted"/>